<dbReference type="Proteomes" id="UP000248326">
    <property type="component" value="Unassembled WGS sequence"/>
</dbReference>
<feature type="transmembrane region" description="Helical" evidence="1">
    <location>
        <begin position="99"/>
        <end position="124"/>
    </location>
</feature>
<dbReference type="RefSeq" id="WP_146237367.1">
    <property type="nucleotide sequence ID" value="NZ_QJSX01000016.1"/>
</dbReference>
<keyword evidence="1" id="KW-1133">Transmembrane helix</keyword>
<evidence type="ECO:0000313" key="4">
    <source>
        <dbReference type="Proteomes" id="UP000248326"/>
    </source>
</evidence>
<dbReference type="AlphaFoldDB" id="A0A318S7Q2"/>
<accession>A0A318S7Q2</accession>
<proteinExistence type="predicted"/>
<reference evidence="3 4" key="1">
    <citation type="submission" date="2018-06" db="EMBL/GenBank/DDBJ databases">
        <title>Genomic Encyclopedia of Type Strains, Phase IV (KMG-IV): sequencing the most valuable type-strain genomes for metagenomic binning, comparative biology and taxonomic classification.</title>
        <authorList>
            <person name="Goeker M."/>
        </authorList>
    </citation>
    <scope>NUCLEOTIDE SEQUENCE [LARGE SCALE GENOMIC DNA]</scope>
    <source>
        <strain evidence="3 4">DSM 18048</strain>
    </source>
</reference>
<comment type="caution">
    <text evidence="3">The sequence shown here is derived from an EMBL/GenBank/DDBJ whole genome shotgun (WGS) entry which is preliminary data.</text>
</comment>
<dbReference type="OrthoDB" id="76962at2"/>
<organism evidence="3 4">
    <name type="scientific">Deinococcus yavapaiensis KR-236</name>
    <dbReference type="NCBI Taxonomy" id="694435"/>
    <lineage>
        <taxon>Bacteria</taxon>
        <taxon>Thermotogati</taxon>
        <taxon>Deinococcota</taxon>
        <taxon>Deinococci</taxon>
        <taxon>Deinococcales</taxon>
        <taxon>Deinococcaceae</taxon>
        <taxon>Deinococcus</taxon>
    </lineage>
</organism>
<dbReference type="EMBL" id="QJSX01000016">
    <property type="protein sequence ID" value="PYE51061.1"/>
    <property type="molecule type" value="Genomic_DNA"/>
</dbReference>
<feature type="signal peptide" evidence="2">
    <location>
        <begin position="1"/>
        <end position="21"/>
    </location>
</feature>
<gene>
    <name evidence="3" type="ORF">DES52_116128</name>
</gene>
<protein>
    <submittedName>
        <fullName evidence="3">Uncharacterized protein</fullName>
    </submittedName>
</protein>
<feature type="transmembrane region" description="Helical" evidence="1">
    <location>
        <begin position="37"/>
        <end position="53"/>
    </location>
</feature>
<sequence length="166" mass="17402">MKRRLVFVSMFILGLLGVAFAQDVTGIPSLDPSKLGADVFALGGAVLFSVQFIKRQFERRGTPLAPAVTLALTFGLAEVISAGLFYARFGAKFGELPPPWSWVVFGGLAAAVAAGFRDFVVALVERRALASTLIVSPGALDMSVGMTSGGNVTPGKTGFVKLEGHQ</sequence>
<feature type="transmembrane region" description="Helical" evidence="1">
    <location>
        <begin position="65"/>
        <end position="87"/>
    </location>
</feature>
<evidence type="ECO:0000256" key="2">
    <source>
        <dbReference type="SAM" id="SignalP"/>
    </source>
</evidence>
<evidence type="ECO:0000256" key="1">
    <source>
        <dbReference type="SAM" id="Phobius"/>
    </source>
</evidence>
<feature type="chain" id="PRO_5016444046" evidence="2">
    <location>
        <begin position="22"/>
        <end position="166"/>
    </location>
</feature>
<keyword evidence="2" id="KW-0732">Signal</keyword>
<keyword evidence="4" id="KW-1185">Reference proteome</keyword>
<evidence type="ECO:0000313" key="3">
    <source>
        <dbReference type="EMBL" id="PYE51061.1"/>
    </source>
</evidence>
<name>A0A318S7Q2_9DEIO</name>
<keyword evidence="1" id="KW-0812">Transmembrane</keyword>
<keyword evidence="1" id="KW-0472">Membrane</keyword>